<sequence>MKKLSGKKWLVARMLSKNFKTKLMVAFIAFLILPSMIVGALSFVSASQQIRNQIEESAEQAIIRTNFIIDSTIEPKVHDAEYFAERLKGNRVETEEQAAKLEEFLSNMLHFILKQNPFFMVRRTVNLQPIHRSNYRIIMIHESDLGTIKR</sequence>
<proteinExistence type="predicted"/>
<dbReference type="AlphaFoldDB" id="A0AAE9PS59"/>
<gene>
    <name evidence="1" type="ORF">MF626_06270</name>
</gene>
<protein>
    <submittedName>
        <fullName evidence="1">Uncharacterized protein</fullName>
    </submittedName>
</protein>
<evidence type="ECO:0000313" key="1">
    <source>
        <dbReference type="EMBL" id="UZP76588.1"/>
    </source>
</evidence>
<organism evidence="1">
    <name type="scientific">Paenibacillus polymyxa</name>
    <name type="common">Bacillus polymyxa</name>
    <dbReference type="NCBI Taxonomy" id="1406"/>
    <lineage>
        <taxon>Bacteria</taxon>
        <taxon>Bacillati</taxon>
        <taxon>Bacillota</taxon>
        <taxon>Bacilli</taxon>
        <taxon>Bacillales</taxon>
        <taxon>Paenibacillaceae</taxon>
        <taxon>Paenibacillus</taxon>
    </lineage>
</organism>
<dbReference type="EMBL" id="CP097770">
    <property type="protein sequence ID" value="UZP76588.1"/>
    <property type="molecule type" value="Genomic_DNA"/>
</dbReference>
<name>A0AAE9PS59_PAEPO</name>
<accession>A0AAE9PS59</accession>
<reference evidence="1" key="1">
    <citation type="submission" date="2022-11" db="EMBL/GenBank/DDBJ databases">
        <authorList>
            <person name="Vasilchenko N.G."/>
            <person name="Prazdnova E.V."/>
            <person name="Gorovtsov A.V."/>
            <person name="Chistyakov V.A."/>
            <person name="Pak M.L."/>
        </authorList>
    </citation>
    <scope>NUCLEOTIDE SEQUENCE</scope>
    <source>
        <strain evidence="1">R 4.5</strain>
    </source>
</reference>